<comment type="similarity">
    <text evidence="1">Belongs to the bacterial ribosomal protein bS21 family.</text>
</comment>
<gene>
    <name evidence="5" type="ORF">HETIRDRAFT_311623</name>
</gene>
<protein>
    <recommendedName>
        <fullName evidence="7">Ribosomal protein S21</fullName>
    </recommendedName>
</protein>
<dbReference type="GeneID" id="20669885"/>
<dbReference type="OrthoDB" id="2501249at2759"/>
<dbReference type="GO" id="GO:0003735">
    <property type="term" value="F:structural constituent of ribosome"/>
    <property type="evidence" value="ECO:0007669"/>
    <property type="project" value="InterPro"/>
</dbReference>
<keyword evidence="4" id="KW-0732">Signal</keyword>
<evidence type="ECO:0000256" key="4">
    <source>
        <dbReference type="SAM" id="SignalP"/>
    </source>
</evidence>
<dbReference type="eggNOG" id="ENOG502SYGP">
    <property type="taxonomic scope" value="Eukaryota"/>
</dbReference>
<evidence type="ECO:0000256" key="1">
    <source>
        <dbReference type="ARBA" id="ARBA00006640"/>
    </source>
</evidence>
<evidence type="ECO:0000256" key="2">
    <source>
        <dbReference type="ARBA" id="ARBA00022980"/>
    </source>
</evidence>
<evidence type="ECO:0000313" key="5">
    <source>
        <dbReference type="EMBL" id="ETW85948.1"/>
    </source>
</evidence>
<dbReference type="RefSeq" id="XP_009542747.1">
    <property type="nucleotide sequence ID" value="XM_009544452.1"/>
</dbReference>
<dbReference type="GO" id="GO:0070124">
    <property type="term" value="P:mitochondrial translational initiation"/>
    <property type="evidence" value="ECO:0007669"/>
    <property type="project" value="TreeGrafter"/>
</dbReference>
<dbReference type="AlphaFoldDB" id="W4KJB2"/>
<dbReference type="PANTHER" id="PTHR41237:SF1">
    <property type="entry name" value="SMALL RIBOSOMAL SUBUNIT PROTEIN BS21M"/>
    <property type="match status" value="1"/>
</dbReference>
<name>W4KJB2_HETIT</name>
<dbReference type="Proteomes" id="UP000030671">
    <property type="component" value="Unassembled WGS sequence"/>
</dbReference>
<keyword evidence="6" id="KW-1185">Reference proteome</keyword>
<dbReference type="HOGENOM" id="CLU_133900_1_0_1"/>
<evidence type="ECO:0000256" key="3">
    <source>
        <dbReference type="ARBA" id="ARBA00023274"/>
    </source>
</evidence>
<proteinExistence type="inferred from homology"/>
<dbReference type="InParanoid" id="W4KJB2"/>
<dbReference type="STRING" id="747525.W4KJB2"/>
<dbReference type="KEGG" id="hir:HETIRDRAFT_311623"/>
<dbReference type="EMBL" id="KI925455">
    <property type="protein sequence ID" value="ETW85948.1"/>
    <property type="molecule type" value="Genomic_DNA"/>
</dbReference>
<sequence>MRVRSITLSILVVLTSAHLGRSVEVRNGNVGEALAQLQTILQRNRVQAEIRATSRHEKKGEKRRRLRSQRWRRRFAHEVRKKVQLVNEIRARGA</sequence>
<dbReference type="GO" id="GO:0005763">
    <property type="term" value="C:mitochondrial small ribosomal subunit"/>
    <property type="evidence" value="ECO:0007669"/>
    <property type="project" value="TreeGrafter"/>
</dbReference>
<evidence type="ECO:0008006" key="7">
    <source>
        <dbReference type="Google" id="ProtNLM"/>
    </source>
</evidence>
<dbReference type="InterPro" id="IPR052837">
    <property type="entry name" value="Mitoribosomal_bS21"/>
</dbReference>
<dbReference type="NCBIfam" id="TIGR00030">
    <property type="entry name" value="S21p"/>
    <property type="match status" value="1"/>
</dbReference>
<keyword evidence="3" id="KW-0687">Ribonucleoprotein</keyword>
<feature type="signal peptide" evidence="4">
    <location>
        <begin position="1"/>
        <end position="22"/>
    </location>
</feature>
<reference evidence="5 6" key="1">
    <citation type="journal article" date="2012" name="New Phytol.">
        <title>Insight into trade-off between wood decay and parasitism from the genome of a fungal forest pathogen.</title>
        <authorList>
            <person name="Olson A."/>
            <person name="Aerts A."/>
            <person name="Asiegbu F."/>
            <person name="Belbahri L."/>
            <person name="Bouzid O."/>
            <person name="Broberg A."/>
            <person name="Canback B."/>
            <person name="Coutinho P.M."/>
            <person name="Cullen D."/>
            <person name="Dalman K."/>
            <person name="Deflorio G."/>
            <person name="van Diepen L.T."/>
            <person name="Dunand C."/>
            <person name="Duplessis S."/>
            <person name="Durling M."/>
            <person name="Gonthier P."/>
            <person name="Grimwood J."/>
            <person name="Fossdal C.G."/>
            <person name="Hansson D."/>
            <person name="Henrissat B."/>
            <person name="Hietala A."/>
            <person name="Himmelstrand K."/>
            <person name="Hoffmeister D."/>
            <person name="Hogberg N."/>
            <person name="James T.Y."/>
            <person name="Karlsson M."/>
            <person name="Kohler A."/>
            <person name="Kues U."/>
            <person name="Lee Y.H."/>
            <person name="Lin Y.C."/>
            <person name="Lind M."/>
            <person name="Lindquist E."/>
            <person name="Lombard V."/>
            <person name="Lucas S."/>
            <person name="Lunden K."/>
            <person name="Morin E."/>
            <person name="Murat C."/>
            <person name="Park J."/>
            <person name="Raffaello T."/>
            <person name="Rouze P."/>
            <person name="Salamov A."/>
            <person name="Schmutz J."/>
            <person name="Solheim H."/>
            <person name="Stahlberg J."/>
            <person name="Velez H."/>
            <person name="de Vries R.P."/>
            <person name="Wiebenga A."/>
            <person name="Woodward S."/>
            <person name="Yakovlev I."/>
            <person name="Garbelotto M."/>
            <person name="Martin F."/>
            <person name="Grigoriev I.V."/>
            <person name="Stenlid J."/>
        </authorList>
    </citation>
    <scope>NUCLEOTIDE SEQUENCE [LARGE SCALE GENOMIC DNA]</scope>
    <source>
        <strain evidence="5 6">TC 32-1</strain>
    </source>
</reference>
<evidence type="ECO:0000313" key="6">
    <source>
        <dbReference type="Proteomes" id="UP000030671"/>
    </source>
</evidence>
<accession>W4KJB2</accession>
<dbReference type="InterPro" id="IPR001911">
    <property type="entry name" value="Ribosomal_bS21"/>
</dbReference>
<keyword evidence="2" id="KW-0689">Ribosomal protein</keyword>
<organism evidence="5 6">
    <name type="scientific">Heterobasidion irregulare (strain TC 32-1)</name>
    <dbReference type="NCBI Taxonomy" id="747525"/>
    <lineage>
        <taxon>Eukaryota</taxon>
        <taxon>Fungi</taxon>
        <taxon>Dikarya</taxon>
        <taxon>Basidiomycota</taxon>
        <taxon>Agaricomycotina</taxon>
        <taxon>Agaricomycetes</taxon>
        <taxon>Russulales</taxon>
        <taxon>Bondarzewiaceae</taxon>
        <taxon>Heterobasidion</taxon>
        <taxon>Heterobasidion annosum species complex</taxon>
    </lineage>
</organism>
<dbReference type="Pfam" id="PF01165">
    <property type="entry name" value="Ribosomal_S21"/>
    <property type="match status" value="1"/>
</dbReference>
<feature type="chain" id="PRO_5004845429" description="Ribosomal protein S21" evidence="4">
    <location>
        <begin position="23"/>
        <end position="94"/>
    </location>
</feature>
<dbReference type="PANTHER" id="PTHR41237">
    <property type="entry name" value="37S RIBOSOMAL PROTEIN MRP21, MITOCHONDRIAL"/>
    <property type="match status" value="1"/>
</dbReference>